<evidence type="ECO:0000256" key="3">
    <source>
        <dbReference type="ARBA" id="ARBA00022452"/>
    </source>
</evidence>
<gene>
    <name evidence="15" type="ORF">IDJ76_03315</name>
</gene>
<evidence type="ECO:0000259" key="14">
    <source>
        <dbReference type="Pfam" id="PF07715"/>
    </source>
</evidence>
<dbReference type="Gene3D" id="2.170.130.10">
    <property type="entry name" value="TonB-dependent receptor, plug domain"/>
    <property type="match status" value="1"/>
</dbReference>
<evidence type="ECO:0000256" key="11">
    <source>
        <dbReference type="RuleBase" id="RU003357"/>
    </source>
</evidence>
<dbReference type="GO" id="GO:0044718">
    <property type="term" value="P:siderophore transmembrane transport"/>
    <property type="evidence" value="ECO:0007669"/>
    <property type="project" value="TreeGrafter"/>
</dbReference>
<dbReference type="InterPro" id="IPR000531">
    <property type="entry name" value="Beta-barrel_TonB"/>
</dbReference>
<comment type="caution">
    <text evidence="15">The sequence shown here is derived from an EMBL/GenBank/DDBJ whole genome shotgun (WGS) entry which is preliminary data.</text>
</comment>
<evidence type="ECO:0000256" key="12">
    <source>
        <dbReference type="SAM" id="SignalP"/>
    </source>
</evidence>
<evidence type="ECO:0000256" key="4">
    <source>
        <dbReference type="ARBA" id="ARBA00022692"/>
    </source>
</evidence>
<evidence type="ECO:0000259" key="13">
    <source>
        <dbReference type="Pfam" id="PF00593"/>
    </source>
</evidence>
<dbReference type="InterPro" id="IPR036942">
    <property type="entry name" value="Beta-barrel_TonB_sf"/>
</dbReference>
<evidence type="ECO:0000313" key="16">
    <source>
        <dbReference type="Proteomes" id="UP000619078"/>
    </source>
</evidence>
<dbReference type="PROSITE" id="PS52016">
    <property type="entry name" value="TONB_DEPENDENT_REC_3"/>
    <property type="match status" value="1"/>
</dbReference>
<dbReference type="Gene3D" id="2.40.170.20">
    <property type="entry name" value="TonB-dependent receptor, beta-barrel domain"/>
    <property type="match status" value="1"/>
</dbReference>
<dbReference type="InterPro" id="IPR037066">
    <property type="entry name" value="Plug_dom_sf"/>
</dbReference>
<evidence type="ECO:0000256" key="1">
    <source>
        <dbReference type="ARBA" id="ARBA00004571"/>
    </source>
</evidence>
<keyword evidence="4 10" id="KW-0812">Transmembrane</keyword>
<reference evidence="15" key="1">
    <citation type="submission" date="2020-09" db="EMBL/GenBank/DDBJ databases">
        <title>Novel species of Mucilaginibacter isolated from a glacier on the Tibetan Plateau.</title>
        <authorList>
            <person name="Liu Q."/>
            <person name="Xin Y.-H."/>
        </authorList>
    </citation>
    <scope>NUCLEOTIDE SEQUENCE</scope>
    <source>
        <strain evidence="15">ZB1P21</strain>
    </source>
</reference>
<comment type="similarity">
    <text evidence="10 11">Belongs to the TonB-dependent receptor family.</text>
</comment>
<feature type="signal peptide" evidence="12">
    <location>
        <begin position="1"/>
        <end position="32"/>
    </location>
</feature>
<accession>A0A926NUS6</accession>
<keyword evidence="5 12" id="KW-0732">Signal</keyword>
<dbReference type="PANTHER" id="PTHR30069:SF29">
    <property type="entry name" value="HEMOGLOBIN AND HEMOGLOBIN-HAPTOGLOBIN-BINDING PROTEIN 1-RELATED"/>
    <property type="match status" value="1"/>
</dbReference>
<keyword evidence="7 10" id="KW-0472">Membrane</keyword>
<dbReference type="RefSeq" id="WP_191160687.1">
    <property type="nucleotide sequence ID" value="NZ_JACWMX010000001.1"/>
</dbReference>
<dbReference type="Pfam" id="PF07715">
    <property type="entry name" value="Plug"/>
    <property type="match status" value="1"/>
</dbReference>
<name>A0A926NUS6_9SPHI</name>
<proteinExistence type="inferred from homology"/>
<dbReference type="SUPFAM" id="SSF56935">
    <property type="entry name" value="Porins"/>
    <property type="match status" value="1"/>
</dbReference>
<feature type="chain" id="PRO_5037825216" evidence="12">
    <location>
        <begin position="33"/>
        <end position="673"/>
    </location>
</feature>
<keyword evidence="9 10" id="KW-0998">Cell outer membrane</keyword>
<dbReference type="InterPro" id="IPR039426">
    <property type="entry name" value="TonB-dep_rcpt-like"/>
</dbReference>
<sequence>MKQICLPGLYNSIPAKKWLVILTCFIATNTFAQSDTTKKLKQVMVTGNLAPKVETLTPTQQLSRTDFTRYNAFNVADAIRNFSGVNIKDYGGIGGLKTISVRSLGANHTAVLFDGVQLNDAQNGQIDLSKFNLSNVQEIALFIGQPENLLQPARSFASASVLSIKTVKPVLTQSKLYQVQAGIKSGSFGLANTYLQWQQRINKQWAIIANANYVYANGRYKYKVDGDGSDTLAVRRNGEVKSIQTDAALYWTKSDSNKFNIHLNYYGANRGLPGAVIFYNPYSSQRLENNDFFVQATYERTWNSSLQLLLNSKLSQVKTRYLDPIFFNQQGFLDQHYIQKEEYQSVALAYQLTSNWKISYSTDASLIKMDADIYNYAYPSRFTLLNVLATNYRKGKWQLQGNLLYTYLKETVERGSTDQPRSVLSPTLMATFKPLPDSNFEVRGFYKSIFRPATLDELYFYAIVPRAIKPEFVKQYNMGFTWTKNLNNLLDYITLTTDAYYNDVTNKILAVPNQNPAIFSFSNIGKVAVKGIDIGLKTQTPLHNNWRGLLSANFTYQQATDKSDPTSSSYNNQIPYTPKNTLALNAGVNYRRVGVCYNQILSTGRYYTGNNTPDYFVPGYAISDVSAAYKFVTGKLPVSASVEVNNLFNENYAIIRSFPMPGRSYRLSFQITI</sequence>
<dbReference type="GO" id="GO:0009279">
    <property type="term" value="C:cell outer membrane"/>
    <property type="evidence" value="ECO:0007669"/>
    <property type="project" value="UniProtKB-SubCell"/>
</dbReference>
<dbReference type="GO" id="GO:0015344">
    <property type="term" value="F:siderophore uptake transmembrane transporter activity"/>
    <property type="evidence" value="ECO:0007669"/>
    <property type="project" value="TreeGrafter"/>
</dbReference>
<evidence type="ECO:0000313" key="15">
    <source>
        <dbReference type="EMBL" id="MBD1392119.1"/>
    </source>
</evidence>
<feature type="domain" description="TonB-dependent receptor-like beta-barrel" evidence="13">
    <location>
        <begin position="248"/>
        <end position="647"/>
    </location>
</feature>
<organism evidence="15 16">
    <name type="scientific">Mucilaginibacter glaciei</name>
    <dbReference type="NCBI Taxonomy" id="2772109"/>
    <lineage>
        <taxon>Bacteria</taxon>
        <taxon>Pseudomonadati</taxon>
        <taxon>Bacteroidota</taxon>
        <taxon>Sphingobacteriia</taxon>
        <taxon>Sphingobacteriales</taxon>
        <taxon>Sphingobacteriaceae</taxon>
        <taxon>Mucilaginibacter</taxon>
    </lineage>
</organism>
<keyword evidence="2 10" id="KW-0813">Transport</keyword>
<evidence type="ECO:0000256" key="6">
    <source>
        <dbReference type="ARBA" id="ARBA00023077"/>
    </source>
</evidence>
<dbReference type="PANTHER" id="PTHR30069">
    <property type="entry name" value="TONB-DEPENDENT OUTER MEMBRANE RECEPTOR"/>
    <property type="match status" value="1"/>
</dbReference>
<evidence type="ECO:0000256" key="5">
    <source>
        <dbReference type="ARBA" id="ARBA00022729"/>
    </source>
</evidence>
<dbReference type="AlphaFoldDB" id="A0A926NUS6"/>
<keyword evidence="3 10" id="KW-1134">Transmembrane beta strand</keyword>
<protein>
    <submittedName>
        <fullName evidence="15">TonB-dependent receptor</fullName>
    </submittedName>
</protein>
<comment type="subcellular location">
    <subcellularLocation>
        <location evidence="1 10">Cell outer membrane</location>
        <topology evidence="1 10">Multi-pass membrane protein</topology>
    </subcellularLocation>
</comment>
<evidence type="ECO:0000256" key="2">
    <source>
        <dbReference type="ARBA" id="ARBA00022448"/>
    </source>
</evidence>
<dbReference type="InterPro" id="IPR012910">
    <property type="entry name" value="Plug_dom"/>
</dbReference>
<evidence type="ECO:0000256" key="10">
    <source>
        <dbReference type="PROSITE-ProRule" id="PRU01360"/>
    </source>
</evidence>
<keyword evidence="6 11" id="KW-0798">TonB box</keyword>
<dbReference type="Pfam" id="PF00593">
    <property type="entry name" value="TonB_dep_Rec_b-barrel"/>
    <property type="match status" value="1"/>
</dbReference>
<keyword evidence="8 15" id="KW-0675">Receptor</keyword>
<keyword evidence="16" id="KW-1185">Reference proteome</keyword>
<dbReference type="Proteomes" id="UP000619078">
    <property type="component" value="Unassembled WGS sequence"/>
</dbReference>
<dbReference type="EMBL" id="JACWMX010000001">
    <property type="protein sequence ID" value="MBD1392119.1"/>
    <property type="molecule type" value="Genomic_DNA"/>
</dbReference>
<evidence type="ECO:0000256" key="8">
    <source>
        <dbReference type="ARBA" id="ARBA00023170"/>
    </source>
</evidence>
<evidence type="ECO:0000256" key="9">
    <source>
        <dbReference type="ARBA" id="ARBA00023237"/>
    </source>
</evidence>
<evidence type="ECO:0000256" key="7">
    <source>
        <dbReference type="ARBA" id="ARBA00023136"/>
    </source>
</evidence>
<feature type="domain" description="TonB-dependent receptor plug" evidence="14">
    <location>
        <begin position="52"/>
        <end position="142"/>
    </location>
</feature>